<dbReference type="RefSeq" id="WP_022608880.1">
    <property type="nucleotide sequence ID" value="NZ_ASSJ01000079.1"/>
</dbReference>
<dbReference type="Gene3D" id="1.10.287.110">
    <property type="entry name" value="DnaJ domain"/>
    <property type="match status" value="1"/>
</dbReference>
<evidence type="ECO:0000256" key="1">
    <source>
        <dbReference type="SAM" id="MobiDB-lite"/>
    </source>
</evidence>
<organism evidence="2 3">
    <name type="scientific">Rubidibacter lacunae KORDI 51-2</name>
    <dbReference type="NCBI Taxonomy" id="582515"/>
    <lineage>
        <taxon>Bacteria</taxon>
        <taxon>Bacillati</taxon>
        <taxon>Cyanobacteriota</taxon>
        <taxon>Cyanophyceae</taxon>
        <taxon>Oscillatoriophycideae</taxon>
        <taxon>Chroococcales</taxon>
        <taxon>Aphanothecaceae</taxon>
        <taxon>Rubidibacter</taxon>
    </lineage>
</organism>
<sequence length="325" mass="36259">MPITAIRVERGLFKYDIIDYHAILGLPIGAKVDVARKQFLRITRILYPDIRKIADPEEQRLADALLSKLVNPAYENLCKGKERRQEHILILNQMRARLAAEGGSLAVESDAAKELMVARGPLEQAYFKLMRPITAELYERMHQVPDRIATISELNLVYMTRKPAHLNAASSRTPQNLDSGIGINGNKQAAVATESQANKRRASSPMEPCRRRAQGYLETKNYVLAIRELREALEVDKHDSSCHALLGIAYLGQKSFGMARVHIRKAIASDPNNPQAKVAQQMIDQLVDRQKQTIQQPLPPSSTNVDTDSKGSKRSFLGGLFGNGK</sequence>
<feature type="compositionally biased region" description="Polar residues" evidence="1">
    <location>
        <begin position="293"/>
        <end position="306"/>
    </location>
</feature>
<keyword evidence="3" id="KW-1185">Reference proteome</keyword>
<proteinExistence type="predicted"/>
<dbReference type="EMBL" id="ASSJ01000079">
    <property type="protein sequence ID" value="ERN40327.1"/>
    <property type="molecule type" value="Genomic_DNA"/>
</dbReference>
<comment type="caution">
    <text evidence="2">The sequence shown here is derived from an EMBL/GenBank/DDBJ whole genome shotgun (WGS) entry which is preliminary data.</text>
</comment>
<name>U5DGC2_9CHRO</name>
<dbReference type="OrthoDB" id="494812at2"/>
<dbReference type="SUPFAM" id="SSF46565">
    <property type="entry name" value="Chaperone J-domain"/>
    <property type="match status" value="1"/>
</dbReference>
<dbReference type="Proteomes" id="UP000016960">
    <property type="component" value="Unassembled WGS sequence"/>
</dbReference>
<protein>
    <submittedName>
        <fullName evidence="2">Uncharacterized protein</fullName>
    </submittedName>
</protein>
<dbReference type="STRING" id="582515.KR51_00032760"/>
<dbReference type="SMART" id="SM00028">
    <property type="entry name" value="TPR"/>
    <property type="match status" value="2"/>
</dbReference>
<feature type="region of interest" description="Disordered" evidence="1">
    <location>
        <begin position="293"/>
        <end position="325"/>
    </location>
</feature>
<dbReference type="eggNOG" id="COG2214">
    <property type="taxonomic scope" value="Bacteria"/>
</dbReference>
<gene>
    <name evidence="2" type="ORF">KR51_00032760</name>
</gene>
<dbReference type="SUPFAM" id="SSF48452">
    <property type="entry name" value="TPR-like"/>
    <property type="match status" value="1"/>
</dbReference>
<dbReference type="Gene3D" id="1.25.40.10">
    <property type="entry name" value="Tetratricopeptide repeat domain"/>
    <property type="match status" value="1"/>
</dbReference>
<dbReference type="AlphaFoldDB" id="U5DGC2"/>
<evidence type="ECO:0000313" key="2">
    <source>
        <dbReference type="EMBL" id="ERN40327.1"/>
    </source>
</evidence>
<dbReference type="InterPro" id="IPR036869">
    <property type="entry name" value="J_dom_sf"/>
</dbReference>
<dbReference type="InterPro" id="IPR011990">
    <property type="entry name" value="TPR-like_helical_dom_sf"/>
</dbReference>
<dbReference type="InParanoid" id="U5DGC2"/>
<accession>U5DGC2</accession>
<dbReference type="InterPro" id="IPR019734">
    <property type="entry name" value="TPR_rpt"/>
</dbReference>
<evidence type="ECO:0000313" key="3">
    <source>
        <dbReference type="Proteomes" id="UP000016960"/>
    </source>
</evidence>
<reference evidence="2 3" key="1">
    <citation type="submission" date="2013-05" db="EMBL/GenBank/DDBJ databases">
        <title>Draft genome sequence of Rubidibacter lacunae KORDI 51-2.</title>
        <authorList>
            <person name="Choi D.H."/>
            <person name="Noh J.H."/>
            <person name="Kwon K.-K."/>
            <person name="Lee J.-H."/>
            <person name="Ryu J.-Y."/>
        </authorList>
    </citation>
    <scope>NUCLEOTIDE SEQUENCE [LARGE SCALE GENOMIC DNA]</scope>
    <source>
        <strain evidence="2 3">KORDI 51-2</strain>
    </source>
</reference>